<accession>A0A835G495</accession>
<organism evidence="4 5">
    <name type="scientific">Spodoptera exigua</name>
    <name type="common">Beet armyworm</name>
    <name type="synonym">Noctua fulgens</name>
    <dbReference type="NCBI Taxonomy" id="7107"/>
    <lineage>
        <taxon>Eukaryota</taxon>
        <taxon>Metazoa</taxon>
        <taxon>Ecdysozoa</taxon>
        <taxon>Arthropoda</taxon>
        <taxon>Hexapoda</taxon>
        <taxon>Insecta</taxon>
        <taxon>Pterygota</taxon>
        <taxon>Neoptera</taxon>
        <taxon>Endopterygota</taxon>
        <taxon>Lepidoptera</taxon>
        <taxon>Glossata</taxon>
        <taxon>Ditrysia</taxon>
        <taxon>Noctuoidea</taxon>
        <taxon>Noctuidae</taxon>
        <taxon>Amphipyrinae</taxon>
        <taxon>Spodoptera</taxon>
    </lineage>
</organism>
<dbReference type="GO" id="GO:0008270">
    <property type="term" value="F:zinc ion binding"/>
    <property type="evidence" value="ECO:0007669"/>
    <property type="project" value="UniProtKB-KW"/>
</dbReference>
<dbReference type="Gene3D" id="2.40.70.10">
    <property type="entry name" value="Acid Proteases"/>
    <property type="match status" value="1"/>
</dbReference>
<dbReference type="Proteomes" id="UP000648187">
    <property type="component" value="Unassembled WGS sequence"/>
</dbReference>
<feature type="region of interest" description="Disordered" evidence="2">
    <location>
        <begin position="654"/>
        <end position="689"/>
    </location>
</feature>
<dbReference type="InterPro" id="IPR001878">
    <property type="entry name" value="Znf_CCHC"/>
</dbReference>
<evidence type="ECO:0000256" key="2">
    <source>
        <dbReference type="SAM" id="MobiDB-lite"/>
    </source>
</evidence>
<evidence type="ECO:0000313" key="4">
    <source>
        <dbReference type="EMBL" id="KAF9404801.1"/>
    </source>
</evidence>
<protein>
    <recommendedName>
        <fullName evidence="3">CCHC-type domain-containing protein</fullName>
    </recommendedName>
</protein>
<keyword evidence="1" id="KW-0862">Zinc</keyword>
<keyword evidence="1" id="KW-0479">Metal-binding</keyword>
<evidence type="ECO:0000259" key="3">
    <source>
        <dbReference type="PROSITE" id="PS50158"/>
    </source>
</evidence>
<gene>
    <name evidence="4" type="ORF">HW555_014163</name>
</gene>
<sequence>MQNINALGFNRPEQLSSEQVLLLSDLLSKITTTMSTKSFAQCRAKFNGERCYNKVEEFVTSISVFKKIEKISDDDALEGLSLVLTDKAATWWIGIKSEIKKWSQAIDAIRCAFAPRKQPHEIYMEVFAKKQGNENIDDFVCEKRALLAQLPTKRQKEEEHLDMVYGLLKISYKKEIARSDIKTFADLLERGRHLESLAKEGEETTKFTTERKPIRRCAYCGKKGHTLEECRKRLADNKTTSTNIKPQNKLACYGCGTPGVVRSNCVTCKNQETPPKPVAFCTMQATLESNAKIPTIPISIKGETGYAYIDTAARTSIAGTQLYKKLIRHGTSFVERSADITLADGTIKTTTLLTAIVDVVIGERILPIALSAIPEAKNNRTLLGIDFLESSGIVLNLPQRAWYFVDDPDKIFTILQLKNENIPLIATKSIDFNMESNTSLDVIQTTKLDNKNEEETLPDFIKWARELNMVSPMMETPSPVRDEDGSPGNKRPRWILQKLDTPPRPVRPREPADDNSCIDPRINYVKINPLKLYSLDIYLQPNEENFVKEITPTMRKLTQDLALAKETIEQNLKASCNRANAKRRKDPGYKPGDLVLVETHPISSNEKQFTAKFAPRRDGPYIVLKKHGVSTYEVANPKSPEKSMGKYHTSALCKFEQRDGNVPTPLNPIRKRGRPRKMDTDPGTQSGRL</sequence>
<keyword evidence="5" id="KW-1185">Reference proteome</keyword>
<name>A0A835G495_SPOEX</name>
<reference evidence="4" key="1">
    <citation type="submission" date="2020-08" db="EMBL/GenBank/DDBJ databases">
        <title>Spodoptera exigua strain:BAW_Kor-Di-RS1 Genome sequencing and assembly.</title>
        <authorList>
            <person name="Kim J."/>
            <person name="Nam H.Y."/>
            <person name="Kwon M."/>
            <person name="Choi J.H."/>
            <person name="Cho S.R."/>
            <person name="Kim G.-H."/>
        </authorList>
    </citation>
    <scope>NUCLEOTIDE SEQUENCE</scope>
    <source>
        <strain evidence="4">BAW_Kor-Di-RS1</strain>
        <tissue evidence="4">Whole-body</tissue>
    </source>
</reference>
<dbReference type="Gene3D" id="4.10.60.10">
    <property type="entry name" value="Zinc finger, CCHC-type"/>
    <property type="match status" value="1"/>
</dbReference>
<dbReference type="SMART" id="SM00343">
    <property type="entry name" value="ZnF_C2HC"/>
    <property type="match status" value="2"/>
</dbReference>
<keyword evidence="1" id="KW-0863">Zinc-finger</keyword>
<dbReference type="AlphaFoldDB" id="A0A835G495"/>
<feature type="region of interest" description="Disordered" evidence="2">
    <location>
        <begin position="474"/>
        <end position="515"/>
    </location>
</feature>
<proteinExistence type="predicted"/>
<dbReference type="EMBL" id="JACKWZ010000879">
    <property type="protein sequence ID" value="KAF9404801.1"/>
    <property type="molecule type" value="Genomic_DNA"/>
</dbReference>
<comment type="caution">
    <text evidence="4">The sequence shown here is derived from an EMBL/GenBank/DDBJ whole genome shotgun (WGS) entry which is preliminary data.</text>
</comment>
<dbReference type="GO" id="GO:0003676">
    <property type="term" value="F:nucleic acid binding"/>
    <property type="evidence" value="ECO:0007669"/>
    <property type="project" value="InterPro"/>
</dbReference>
<evidence type="ECO:0000256" key="1">
    <source>
        <dbReference type="PROSITE-ProRule" id="PRU00047"/>
    </source>
</evidence>
<feature type="domain" description="CCHC-type" evidence="3">
    <location>
        <begin position="215"/>
        <end position="232"/>
    </location>
</feature>
<dbReference type="PROSITE" id="PS50158">
    <property type="entry name" value="ZF_CCHC"/>
    <property type="match status" value="1"/>
</dbReference>
<dbReference type="InterPro" id="IPR021109">
    <property type="entry name" value="Peptidase_aspartic_dom_sf"/>
</dbReference>
<evidence type="ECO:0000313" key="5">
    <source>
        <dbReference type="Proteomes" id="UP000648187"/>
    </source>
</evidence>